<keyword evidence="4" id="KW-0560">Oxidoreductase</keyword>
<evidence type="ECO:0000256" key="1">
    <source>
        <dbReference type="SAM" id="MobiDB-lite"/>
    </source>
</evidence>
<keyword evidence="2" id="KW-0472">Membrane</keyword>
<feature type="transmembrane region" description="Helical" evidence="2">
    <location>
        <begin position="133"/>
        <end position="159"/>
    </location>
</feature>
<feature type="transmembrane region" description="Helical" evidence="2">
    <location>
        <begin position="30"/>
        <end position="56"/>
    </location>
</feature>
<accession>A0ABX8QZB8</accession>
<dbReference type="InterPro" id="IPR007138">
    <property type="entry name" value="ABM_dom"/>
</dbReference>
<reference evidence="4" key="1">
    <citation type="submission" date="2020-07" db="EMBL/GenBank/DDBJ databases">
        <authorList>
            <person name="Tarantini F.S."/>
            <person name="Hong K.W."/>
            <person name="Chan K.G."/>
        </authorList>
    </citation>
    <scope>NUCLEOTIDE SEQUENCE</scope>
    <source>
        <strain evidence="4">32-07</strain>
    </source>
</reference>
<dbReference type="Gene3D" id="3.30.70.100">
    <property type="match status" value="1"/>
</dbReference>
<dbReference type="Pfam" id="PF03992">
    <property type="entry name" value="ABM"/>
    <property type="match status" value="1"/>
</dbReference>
<evidence type="ECO:0000256" key="2">
    <source>
        <dbReference type="SAM" id="Phobius"/>
    </source>
</evidence>
<feature type="transmembrane region" description="Helical" evidence="2">
    <location>
        <begin position="94"/>
        <end position="113"/>
    </location>
</feature>
<keyword evidence="5" id="KW-1185">Reference proteome</keyword>
<dbReference type="RefSeq" id="WP_231329235.1">
    <property type="nucleotide sequence ID" value="NZ_CP059572.1"/>
</dbReference>
<evidence type="ECO:0000259" key="3">
    <source>
        <dbReference type="Pfam" id="PF03992"/>
    </source>
</evidence>
<feature type="compositionally biased region" description="Pro residues" evidence="1">
    <location>
        <begin position="269"/>
        <end position="283"/>
    </location>
</feature>
<feature type="region of interest" description="Disordered" evidence="1">
    <location>
        <begin position="244"/>
        <end position="339"/>
    </location>
</feature>
<dbReference type="SUPFAM" id="SSF54909">
    <property type="entry name" value="Dimeric alpha+beta barrel"/>
    <property type="match status" value="1"/>
</dbReference>
<keyword evidence="2" id="KW-0812">Transmembrane</keyword>
<feature type="transmembrane region" description="Helical" evidence="2">
    <location>
        <begin position="171"/>
        <end position="189"/>
    </location>
</feature>
<feature type="transmembrane region" description="Helical" evidence="2">
    <location>
        <begin position="68"/>
        <end position="87"/>
    </location>
</feature>
<name>A0ABX8QZB8_9ACTN</name>
<dbReference type="Proteomes" id="UP001049518">
    <property type="component" value="Chromosome"/>
</dbReference>
<dbReference type="InterPro" id="IPR011008">
    <property type="entry name" value="Dimeric_a/b-barrel"/>
</dbReference>
<dbReference type="GO" id="GO:0004497">
    <property type="term" value="F:monooxygenase activity"/>
    <property type="evidence" value="ECO:0007669"/>
    <property type="project" value="UniProtKB-KW"/>
</dbReference>
<gene>
    <name evidence="4" type="ORF">AGRA3207_004708</name>
</gene>
<evidence type="ECO:0000313" key="5">
    <source>
        <dbReference type="Proteomes" id="UP001049518"/>
    </source>
</evidence>
<feature type="transmembrane region" description="Helical" evidence="2">
    <location>
        <begin position="195"/>
        <end position="213"/>
    </location>
</feature>
<evidence type="ECO:0000313" key="4">
    <source>
        <dbReference type="EMBL" id="QXJ23539.1"/>
    </source>
</evidence>
<organism evidence="4 5">
    <name type="scientific">Actinomadura graeca</name>
    <dbReference type="NCBI Taxonomy" id="2750812"/>
    <lineage>
        <taxon>Bacteria</taxon>
        <taxon>Bacillati</taxon>
        <taxon>Actinomycetota</taxon>
        <taxon>Actinomycetes</taxon>
        <taxon>Streptosporangiales</taxon>
        <taxon>Thermomonosporaceae</taxon>
        <taxon>Actinomadura</taxon>
    </lineage>
</organism>
<protein>
    <submittedName>
        <fullName evidence="4">Antibiotic biosynthesis monooxygenase</fullName>
    </submittedName>
</protein>
<dbReference type="EMBL" id="CP059572">
    <property type="protein sequence ID" value="QXJ23539.1"/>
    <property type="molecule type" value="Genomic_DNA"/>
</dbReference>
<feature type="transmembrane region" description="Helical" evidence="2">
    <location>
        <begin position="6"/>
        <end position="23"/>
    </location>
</feature>
<keyword evidence="4" id="KW-0503">Monooxygenase</keyword>
<feature type="domain" description="ABM" evidence="3">
    <location>
        <begin position="371"/>
        <end position="442"/>
    </location>
</feature>
<proteinExistence type="predicted"/>
<sequence length="473" mass="49532">MVDALLALLATLGALLATGLLIARAYKDRLLYLISWSLTQVGVSLALLSMGVGFMAGFNGPLFRVVEIGAALIGPVWLALGMIELIARYVQVRFAAWLFAVSYTLVAIVILLLDPLRGSLGKSLPKPGDTYDALPLLLIDGAHVVAVIALVGCTGVTAWLASKRDEEAGELLIPVALVALAGVLVVSGSRGLLPAPVAIIALGAAAGLVWYGAMRTIPVYEDNEREAGGGYAAAEYAPEKYDTYDKYDEYGDDPSTGYEDQAFTSFQPEPVPAPTGTPGPPPATKRGALRFPDQSPADELRFPDAGFLDDPSRDPAGPTAVDGLRPAVPEPSRPGGALAGPLPGSLAGALGGAPAGVPGGADLPAGCGQITVYTLLDGREDAFDRLAADLVQAARATEPDTVVFASHEVVGAPTQRIFYQLFRDDAAFAAHRQQPHLQRFLAESRTHVLATNVIELRLGSSKIPLPAPEYPGR</sequence>
<keyword evidence="2" id="KW-1133">Transmembrane helix</keyword>